<dbReference type="PROSITE" id="PS50943">
    <property type="entry name" value="HTH_CROC1"/>
    <property type="match status" value="1"/>
</dbReference>
<comment type="caution">
    <text evidence="2">The sequence shown here is derived from an EMBL/GenBank/DDBJ whole genome shotgun (WGS) entry which is preliminary data.</text>
</comment>
<dbReference type="Pfam" id="PF01381">
    <property type="entry name" value="HTH_3"/>
    <property type="match status" value="1"/>
</dbReference>
<dbReference type="EMBL" id="JAQOUE010000001">
    <property type="protein sequence ID" value="MDT7043394.1"/>
    <property type="molecule type" value="Genomic_DNA"/>
</dbReference>
<dbReference type="RefSeq" id="WP_313833961.1">
    <property type="nucleotide sequence ID" value="NZ_JAQOUE010000001.1"/>
</dbReference>
<name>A0ABU3KAA7_9BACT</name>
<evidence type="ECO:0000313" key="3">
    <source>
        <dbReference type="Proteomes" id="UP001250932"/>
    </source>
</evidence>
<keyword evidence="3" id="KW-1185">Reference proteome</keyword>
<accession>A0ABU3KAA7</accession>
<dbReference type="Gene3D" id="1.10.260.40">
    <property type="entry name" value="lambda repressor-like DNA-binding domains"/>
    <property type="match status" value="1"/>
</dbReference>
<gene>
    <name evidence="2" type="ORF">PPG34_13620</name>
</gene>
<feature type="domain" description="HTH cro/C1-type" evidence="1">
    <location>
        <begin position="23"/>
        <end position="77"/>
    </location>
</feature>
<reference evidence="2 3" key="1">
    <citation type="journal article" date="2023" name="ISME J.">
        <title>Cultivation and genomic characterization of novel and ubiquitous marine nitrite-oxidizing bacteria from the Nitrospirales.</title>
        <authorList>
            <person name="Mueller A.J."/>
            <person name="Daebeler A."/>
            <person name="Herbold C.W."/>
            <person name="Kirkegaard R.H."/>
            <person name="Daims H."/>
        </authorList>
    </citation>
    <scope>NUCLEOTIDE SEQUENCE [LARGE SCALE GENOMIC DNA]</scope>
    <source>
        <strain evidence="2 3">EB</strain>
    </source>
</reference>
<proteinExistence type="predicted"/>
<dbReference type="CDD" id="cd00093">
    <property type="entry name" value="HTH_XRE"/>
    <property type="match status" value="1"/>
</dbReference>
<sequence>MKVNKKDFVRAKVNRKISPGEMLKTLRELQELTQKDLADQTGISQSNISAMENNVSQIGRDRALALAKVLKVHPAVILFPDFDIAHVA</sequence>
<dbReference type="SMART" id="SM00530">
    <property type="entry name" value="HTH_XRE"/>
    <property type="match status" value="1"/>
</dbReference>
<dbReference type="Proteomes" id="UP001250932">
    <property type="component" value="Unassembled WGS sequence"/>
</dbReference>
<protein>
    <submittedName>
        <fullName evidence="2">Helix-turn-helix transcriptional regulator</fullName>
    </submittedName>
</protein>
<evidence type="ECO:0000259" key="1">
    <source>
        <dbReference type="PROSITE" id="PS50943"/>
    </source>
</evidence>
<evidence type="ECO:0000313" key="2">
    <source>
        <dbReference type="EMBL" id="MDT7043394.1"/>
    </source>
</evidence>
<dbReference type="InterPro" id="IPR010982">
    <property type="entry name" value="Lambda_DNA-bd_dom_sf"/>
</dbReference>
<dbReference type="InterPro" id="IPR001387">
    <property type="entry name" value="Cro/C1-type_HTH"/>
</dbReference>
<organism evidence="2 3">
    <name type="scientific">Candidatus Nitronereus thalassa</name>
    <dbReference type="NCBI Taxonomy" id="3020898"/>
    <lineage>
        <taxon>Bacteria</taxon>
        <taxon>Pseudomonadati</taxon>
        <taxon>Nitrospirota</taxon>
        <taxon>Nitrospiria</taxon>
        <taxon>Nitrospirales</taxon>
        <taxon>Nitrospiraceae</taxon>
        <taxon>Candidatus Nitronereus</taxon>
    </lineage>
</organism>
<dbReference type="SUPFAM" id="SSF47413">
    <property type="entry name" value="lambda repressor-like DNA-binding domains"/>
    <property type="match status" value="1"/>
</dbReference>